<keyword evidence="4" id="KW-1185">Reference proteome</keyword>
<dbReference type="SUPFAM" id="SSF52788">
    <property type="entry name" value="Phosphotyrosine protein phosphatases I"/>
    <property type="match status" value="1"/>
</dbReference>
<sequence>MARRSENIGERADWSVLMVCTGNLCRSPMAERLAAARLHRLTAAAGLPGPPEASARVSSAGVRAFPGAPMEPTAAAVLRERGVDDTGFRSRQVTPVMVVQADIVLCATRAHRAQIVELVPRAVRRTFTLREFARLTEAVASSHIDELAGEVAGRHPSGRLRAAGMALRTAGAGARGVAPPDAPDDDDLGDPLGGGLDDFRACADAIEAALEPLDRLLAALLGATAPR</sequence>
<dbReference type="Pfam" id="PF01451">
    <property type="entry name" value="LMWPc"/>
    <property type="match status" value="1"/>
</dbReference>
<evidence type="ECO:0000313" key="3">
    <source>
        <dbReference type="EMBL" id="OHV25206.1"/>
    </source>
</evidence>
<dbReference type="GO" id="GO:0004725">
    <property type="term" value="F:protein tyrosine phosphatase activity"/>
    <property type="evidence" value="ECO:0007669"/>
    <property type="project" value="TreeGrafter"/>
</dbReference>
<dbReference type="EMBL" id="MAXA01000231">
    <property type="protein sequence ID" value="OHV25206.1"/>
    <property type="molecule type" value="Genomic_DNA"/>
</dbReference>
<dbReference type="InterPro" id="IPR036196">
    <property type="entry name" value="Ptyr_pPase_sf"/>
</dbReference>
<organism evidence="3 4">
    <name type="scientific">Parafrankia soli</name>
    <dbReference type="NCBI Taxonomy" id="2599596"/>
    <lineage>
        <taxon>Bacteria</taxon>
        <taxon>Bacillati</taxon>
        <taxon>Actinomycetota</taxon>
        <taxon>Actinomycetes</taxon>
        <taxon>Frankiales</taxon>
        <taxon>Frankiaceae</taxon>
        <taxon>Parafrankia</taxon>
    </lineage>
</organism>
<dbReference type="Proteomes" id="UP000179769">
    <property type="component" value="Unassembled WGS sequence"/>
</dbReference>
<dbReference type="SMART" id="SM00226">
    <property type="entry name" value="LMWPc"/>
    <property type="match status" value="1"/>
</dbReference>
<evidence type="ECO:0000313" key="4">
    <source>
        <dbReference type="Proteomes" id="UP000179769"/>
    </source>
</evidence>
<dbReference type="RefSeq" id="WP_071065355.1">
    <property type="nucleotide sequence ID" value="NZ_MAXA01000231.1"/>
</dbReference>
<feature type="region of interest" description="Disordered" evidence="1">
    <location>
        <begin position="171"/>
        <end position="190"/>
    </location>
</feature>
<dbReference type="OrthoDB" id="9784339at2"/>
<dbReference type="PANTHER" id="PTHR11717">
    <property type="entry name" value="LOW MOLECULAR WEIGHT PROTEIN TYROSINE PHOSPHATASE"/>
    <property type="match status" value="1"/>
</dbReference>
<protein>
    <submittedName>
        <fullName evidence="3">Protein tyrosine phosphatase</fullName>
    </submittedName>
</protein>
<proteinExistence type="predicted"/>
<evidence type="ECO:0000256" key="1">
    <source>
        <dbReference type="SAM" id="MobiDB-lite"/>
    </source>
</evidence>
<name>A0A1S1PV42_9ACTN</name>
<comment type="caution">
    <text evidence="3">The sequence shown here is derived from an EMBL/GenBank/DDBJ whole genome shotgun (WGS) entry which is preliminary data.</text>
</comment>
<dbReference type="PANTHER" id="PTHR11717:SF31">
    <property type="entry name" value="LOW MOLECULAR WEIGHT PROTEIN-TYROSINE-PHOSPHATASE ETP-RELATED"/>
    <property type="match status" value="1"/>
</dbReference>
<dbReference type="InterPro" id="IPR050438">
    <property type="entry name" value="LMW_PTPase"/>
</dbReference>
<dbReference type="Gene3D" id="3.40.50.2300">
    <property type="match status" value="1"/>
</dbReference>
<accession>A0A1S1PV42</accession>
<dbReference type="InterPro" id="IPR023485">
    <property type="entry name" value="Ptyr_pPase"/>
</dbReference>
<reference evidence="4" key="1">
    <citation type="submission" date="2016-07" db="EMBL/GenBank/DDBJ databases">
        <title>Frankia sp. NRRL B-16219 Genome sequencing.</title>
        <authorList>
            <person name="Ghodhbane-Gtari F."/>
            <person name="Swanson E."/>
            <person name="Gueddou A."/>
            <person name="Louati M."/>
            <person name="Nouioui I."/>
            <person name="Hezbri K."/>
            <person name="Abebe-Akele F."/>
            <person name="Simpson S."/>
            <person name="Morris K."/>
            <person name="Thomas K."/>
            <person name="Gtari M."/>
            <person name="Tisa L.S."/>
        </authorList>
    </citation>
    <scope>NUCLEOTIDE SEQUENCE [LARGE SCALE GENOMIC DNA]</scope>
    <source>
        <strain evidence="4">NRRL B-16219</strain>
    </source>
</reference>
<gene>
    <name evidence="3" type="ORF">BBK14_22515</name>
</gene>
<feature type="domain" description="Phosphotyrosine protein phosphatase I" evidence="2">
    <location>
        <begin position="14"/>
        <end position="216"/>
    </location>
</feature>
<evidence type="ECO:0000259" key="2">
    <source>
        <dbReference type="SMART" id="SM00226"/>
    </source>
</evidence>
<dbReference type="AlphaFoldDB" id="A0A1S1PV42"/>